<dbReference type="GO" id="GO:0140359">
    <property type="term" value="F:ABC-type transporter activity"/>
    <property type="evidence" value="ECO:0007669"/>
    <property type="project" value="InterPro"/>
</dbReference>
<feature type="transmembrane region" description="Helical" evidence="1">
    <location>
        <begin position="125"/>
        <end position="143"/>
    </location>
</feature>
<name>A0A6G3ZUR9_9BACL</name>
<reference evidence="2" key="1">
    <citation type="submission" date="2020-02" db="EMBL/GenBank/DDBJ databases">
        <authorList>
            <person name="Shen X.-R."/>
            <person name="Zhang Y.-X."/>
        </authorList>
    </citation>
    <scope>NUCLEOTIDE SEQUENCE</scope>
    <source>
        <strain evidence="2">SYP-B3998</strain>
    </source>
</reference>
<dbReference type="GO" id="GO:0005886">
    <property type="term" value="C:plasma membrane"/>
    <property type="evidence" value="ECO:0007669"/>
    <property type="project" value="UniProtKB-SubCell"/>
</dbReference>
<evidence type="ECO:0000313" key="2">
    <source>
        <dbReference type="EMBL" id="NEW05953.1"/>
    </source>
</evidence>
<accession>A0A6G3ZUR9</accession>
<sequence>MNNFNVLMKKEFVQMVREFKVVWLPLVFIFLGVTQPVVSHYLPSILKSLGGAQGITIDPSMAAQKGGEVLASTLAAQFDQLGVIILAISMMGVLQTDKVNGMLAFILTRPVTVVSYIGGKIIANYIFVACSVVLGYLISYVYVNLLFTNVNFVDAIIASLFYLFWVLFMVTFTTMISTIINSQGMIALISIVFLLGCRIVLGLSSLTDFMNPASMSKQAMEVLITGAVNPNVTWNVLVVLIWIVLSFIITIFWISNKKFNNE</sequence>
<comment type="caution">
    <text evidence="2">The sequence shown here is derived from an EMBL/GenBank/DDBJ whole genome shotgun (WGS) entry which is preliminary data.</text>
</comment>
<feature type="transmembrane region" description="Helical" evidence="1">
    <location>
        <begin position="155"/>
        <end position="173"/>
    </location>
</feature>
<keyword evidence="1" id="KW-0812">Transmembrane</keyword>
<keyword evidence="1" id="KW-0472">Membrane</keyword>
<dbReference type="RefSeq" id="WP_163943931.1">
    <property type="nucleotide sequence ID" value="NZ_JAAIKC010000002.1"/>
</dbReference>
<organism evidence="2">
    <name type="scientific">Paenibacillus sp. SYP-B3998</name>
    <dbReference type="NCBI Taxonomy" id="2678564"/>
    <lineage>
        <taxon>Bacteria</taxon>
        <taxon>Bacillati</taxon>
        <taxon>Bacillota</taxon>
        <taxon>Bacilli</taxon>
        <taxon>Bacillales</taxon>
        <taxon>Paenibacillaceae</taxon>
        <taxon>Paenibacillus</taxon>
    </lineage>
</organism>
<gene>
    <name evidence="2" type="ORF">GK047_08015</name>
</gene>
<feature type="transmembrane region" description="Helical" evidence="1">
    <location>
        <begin position="232"/>
        <end position="254"/>
    </location>
</feature>
<protein>
    <recommendedName>
        <fullName evidence="3">ABC transporter permease subunit</fullName>
    </recommendedName>
</protein>
<feature type="transmembrane region" description="Helical" evidence="1">
    <location>
        <begin position="21"/>
        <end position="42"/>
    </location>
</feature>
<feature type="transmembrane region" description="Helical" evidence="1">
    <location>
        <begin position="185"/>
        <end position="206"/>
    </location>
</feature>
<proteinExistence type="predicted"/>
<evidence type="ECO:0000256" key="1">
    <source>
        <dbReference type="SAM" id="Phobius"/>
    </source>
</evidence>
<dbReference type="Pfam" id="PF12679">
    <property type="entry name" value="ABC2_membrane_2"/>
    <property type="match status" value="1"/>
</dbReference>
<dbReference type="AlphaFoldDB" id="A0A6G3ZUR9"/>
<dbReference type="EMBL" id="JAAIKC010000002">
    <property type="protein sequence ID" value="NEW05953.1"/>
    <property type="molecule type" value="Genomic_DNA"/>
</dbReference>
<evidence type="ECO:0008006" key="3">
    <source>
        <dbReference type="Google" id="ProtNLM"/>
    </source>
</evidence>
<keyword evidence="1" id="KW-1133">Transmembrane helix</keyword>